<reference evidence="3" key="1">
    <citation type="submission" date="2019-04" db="EMBL/GenBank/DDBJ databases">
        <title>Friends and foes A comparative genomics studyof 23 Aspergillus species from section Flavi.</title>
        <authorList>
            <consortium name="DOE Joint Genome Institute"/>
            <person name="Kjaerbolling I."/>
            <person name="Vesth T."/>
            <person name="Frisvad J.C."/>
            <person name="Nybo J.L."/>
            <person name="Theobald S."/>
            <person name="Kildgaard S."/>
            <person name="Isbrandt T."/>
            <person name="Kuo A."/>
            <person name="Sato A."/>
            <person name="Lyhne E.K."/>
            <person name="Kogle M.E."/>
            <person name="Wiebenga A."/>
            <person name="Kun R.S."/>
            <person name="Lubbers R.J."/>
            <person name="Makela M.R."/>
            <person name="Barry K."/>
            <person name="Chovatia M."/>
            <person name="Clum A."/>
            <person name="Daum C."/>
            <person name="Haridas S."/>
            <person name="He G."/>
            <person name="LaButti K."/>
            <person name="Lipzen A."/>
            <person name="Mondo S."/>
            <person name="Riley R."/>
            <person name="Salamov A."/>
            <person name="Simmons B.A."/>
            <person name="Magnuson J.K."/>
            <person name="Henrissat B."/>
            <person name="Mortensen U.H."/>
            <person name="Larsen T.O."/>
            <person name="Devries R.P."/>
            <person name="Grigoriev I.V."/>
            <person name="Machida M."/>
            <person name="Baker S.E."/>
            <person name="Andersen M.R."/>
        </authorList>
    </citation>
    <scope>NUCLEOTIDE SEQUENCE [LARGE SCALE GENOMIC DNA]</scope>
    <source>
        <strain evidence="3">CBS 130017</strain>
    </source>
</reference>
<keyword evidence="1" id="KW-1133">Transmembrane helix</keyword>
<accession>A0A5N6X3T0</accession>
<feature type="transmembrane region" description="Helical" evidence="1">
    <location>
        <begin position="20"/>
        <end position="43"/>
    </location>
</feature>
<sequence>MNKSAYQINTFLRSIQPNHILFFILTELNIIAIVKLQTHIIHLMTISLKKSRTIITNTTNTHPL</sequence>
<keyword evidence="1" id="KW-0812">Transmembrane</keyword>
<dbReference type="AlphaFoldDB" id="A0A5N6X3T0"/>
<evidence type="ECO:0000313" key="3">
    <source>
        <dbReference type="Proteomes" id="UP000325945"/>
    </source>
</evidence>
<keyword evidence="1" id="KW-0472">Membrane</keyword>
<organism evidence="2 3">
    <name type="scientific">Aspergillus sergii</name>
    <dbReference type="NCBI Taxonomy" id="1034303"/>
    <lineage>
        <taxon>Eukaryota</taxon>
        <taxon>Fungi</taxon>
        <taxon>Dikarya</taxon>
        <taxon>Ascomycota</taxon>
        <taxon>Pezizomycotina</taxon>
        <taxon>Eurotiomycetes</taxon>
        <taxon>Eurotiomycetidae</taxon>
        <taxon>Eurotiales</taxon>
        <taxon>Aspergillaceae</taxon>
        <taxon>Aspergillus</taxon>
        <taxon>Aspergillus subgen. Circumdati</taxon>
    </lineage>
</organism>
<dbReference type="EMBL" id="ML741789">
    <property type="protein sequence ID" value="KAE8327885.1"/>
    <property type="molecule type" value="Genomic_DNA"/>
</dbReference>
<keyword evidence="3" id="KW-1185">Reference proteome</keyword>
<proteinExistence type="predicted"/>
<dbReference type="Proteomes" id="UP000325945">
    <property type="component" value="Unassembled WGS sequence"/>
</dbReference>
<evidence type="ECO:0000313" key="2">
    <source>
        <dbReference type="EMBL" id="KAE8327885.1"/>
    </source>
</evidence>
<protein>
    <submittedName>
        <fullName evidence="2">Uncharacterized protein</fullName>
    </submittedName>
</protein>
<name>A0A5N6X3T0_9EURO</name>
<evidence type="ECO:0000256" key="1">
    <source>
        <dbReference type="SAM" id="Phobius"/>
    </source>
</evidence>
<gene>
    <name evidence="2" type="ORF">BDV39DRAFT_174974</name>
</gene>